<keyword evidence="4" id="KW-1185">Reference proteome</keyword>
<protein>
    <submittedName>
        <fullName evidence="3">Uncharacterized protein</fullName>
    </submittedName>
</protein>
<accession>A0A7J6JAQ6</accession>
<dbReference type="OrthoDB" id="3553547at2759"/>
<dbReference type="InParanoid" id="A0A7J6JAQ6"/>
<feature type="region of interest" description="Disordered" evidence="2">
    <location>
        <begin position="648"/>
        <end position="729"/>
    </location>
</feature>
<keyword evidence="1" id="KW-0175">Coiled coil</keyword>
<reference evidence="3 4" key="2">
    <citation type="submission" date="2020-04" db="EMBL/GenBank/DDBJ databases">
        <title>Genome sequencing and assembly of multiple isolates from the Colletotrichum gloeosporioides species complex.</title>
        <authorList>
            <person name="Gan P."/>
            <person name="Shirasu K."/>
        </authorList>
    </citation>
    <scope>NUCLEOTIDE SEQUENCE [LARGE SCALE GENOMIC DNA]</scope>
    <source>
        <strain evidence="3 4">Nara gc5</strain>
    </source>
</reference>
<dbReference type="GeneID" id="43617722"/>
<comment type="caution">
    <text evidence="3">The sequence shown here is derived from an EMBL/GenBank/DDBJ whole genome shotgun (WGS) entry which is preliminary data.</text>
</comment>
<dbReference type="RefSeq" id="XP_031893111.2">
    <property type="nucleotide sequence ID" value="XM_032033693.2"/>
</dbReference>
<feature type="compositionally biased region" description="Pro residues" evidence="2">
    <location>
        <begin position="102"/>
        <end position="115"/>
    </location>
</feature>
<feature type="compositionally biased region" description="Pro residues" evidence="2">
    <location>
        <begin position="123"/>
        <end position="135"/>
    </location>
</feature>
<reference evidence="3 4" key="1">
    <citation type="submission" date="2012-08" db="EMBL/GenBank/DDBJ databases">
        <authorList>
            <person name="Gan P.H.P."/>
            <person name="Ikeda K."/>
            <person name="Irieda H."/>
            <person name="Narusaka M."/>
            <person name="O'Connell R.J."/>
            <person name="Narusaka Y."/>
            <person name="Takano Y."/>
            <person name="Kubo Y."/>
            <person name="Shirasu K."/>
        </authorList>
    </citation>
    <scope>NUCLEOTIDE SEQUENCE [LARGE SCALE GENOMIC DNA]</scope>
    <source>
        <strain evidence="3 4">Nara gc5</strain>
    </source>
</reference>
<dbReference type="Proteomes" id="UP000011096">
    <property type="component" value="Unassembled WGS sequence"/>
</dbReference>
<feature type="coiled-coil region" evidence="1">
    <location>
        <begin position="324"/>
        <end position="351"/>
    </location>
</feature>
<gene>
    <name evidence="3" type="ORF">CGGC5_v005240</name>
</gene>
<evidence type="ECO:0000256" key="2">
    <source>
        <dbReference type="SAM" id="MobiDB-lite"/>
    </source>
</evidence>
<feature type="region of interest" description="Disordered" evidence="2">
    <location>
        <begin position="1"/>
        <end position="152"/>
    </location>
</feature>
<evidence type="ECO:0000256" key="1">
    <source>
        <dbReference type="SAM" id="Coils"/>
    </source>
</evidence>
<organism evidence="3 4">
    <name type="scientific">Colletotrichum fructicola (strain Nara gc5)</name>
    <name type="common">Anthracnose fungus</name>
    <name type="synonym">Colletotrichum gloeosporioides (strain Nara gc5)</name>
    <dbReference type="NCBI Taxonomy" id="1213859"/>
    <lineage>
        <taxon>Eukaryota</taxon>
        <taxon>Fungi</taxon>
        <taxon>Dikarya</taxon>
        <taxon>Ascomycota</taxon>
        <taxon>Pezizomycotina</taxon>
        <taxon>Sordariomycetes</taxon>
        <taxon>Hypocreomycetidae</taxon>
        <taxon>Glomerellales</taxon>
        <taxon>Glomerellaceae</taxon>
        <taxon>Colletotrichum</taxon>
        <taxon>Colletotrichum gloeosporioides species complex</taxon>
    </lineage>
</organism>
<dbReference type="AlphaFoldDB" id="A0A7J6JAQ6"/>
<sequence>MAAADSPDRQSLPSSPSGHGPSGENDRSSDTTPTRGVAALDLSPPSPPPSRPSLQSDSIVEHSLTPPARSGLVSSHRRDDGRFRAPGPRPPPRDAGPNSNMPKPPPPPPPPPPGSRPASITHPRPPPPPPPPPPMARRKKPLAGTMPSSPPLLLSTEIWQQPITSDSGASSDESDDYFDQQNRTAFPPLMPTVQSRKAVERDRRKITDVITNKVSRLAHSRSPVPSLESDASSVASTISSGDDGVQHLWVLMKERRQRVYGIKQEMASRRRHLRELRRRKDEADNAFMNMLRPILIRGRRSTLGTLDDTLDKRFADMQKLRTDYHFFESDYENLEVSLDEQEEDLINIETRFFSILAAGSTSAGQEFEMEDSDDDELAEQSSMPYDLMGISRHGPTEEAHPLWQDLVSAIGDLENAKDEYGDLILIHDQYAYGIEVKKTAGKRPNADEIEFIEGYPSEEREKRENVDRLAEEVKRLKQICEENGAMKKHPSFRIAYALDPDIGEDVSLDDLGTKTGSVAHPRFPELLSCPDYLLRPEPLTALGNLRRAVRLPANDPTKKRQLHAAQKEYAISRLMSEFKGDDKADFVTRWLLDQLRTSPLAVEFLYTTFVHEHRLRIENRHRWQQDVLFHWWRDGAVKSRDDFIGPLTGSGMASPAQGLTRDVSAEVVESPPASSTSQTPTQDEEEEVLSDTRGRQISRFGSCSSTQHHPPSAARDPKKNPHTCSGRAMATRENGRAEVLAAVTGIGYKFAIGFEANAPASVKGEERSM</sequence>
<dbReference type="PANTHER" id="PTHR48125:SF12">
    <property type="entry name" value="AT HOOK TRANSCRIPTION FACTOR FAMILY-RELATED"/>
    <property type="match status" value="1"/>
</dbReference>
<proteinExistence type="predicted"/>
<evidence type="ECO:0000313" key="3">
    <source>
        <dbReference type="EMBL" id="KAF4486400.1"/>
    </source>
</evidence>
<evidence type="ECO:0000313" key="4">
    <source>
        <dbReference type="Proteomes" id="UP000011096"/>
    </source>
</evidence>
<dbReference type="PANTHER" id="PTHR48125">
    <property type="entry name" value="LP07818P1"/>
    <property type="match status" value="1"/>
</dbReference>
<feature type="compositionally biased region" description="Polar residues" evidence="2">
    <location>
        <begin position="699"/>
        <end position="709"/>
    </location>
</feature>
<dbReference type="EMBL" id="ANPB02000003">
    <property type="protein sequence ID" value="KAF4486400.1"/>
    <property type="molecule type" value="Genomic_DNA"/>
</dbReference>
<name>A0A7J6JAQ6_COLFN</name>
<feature type="region of interest" description="Disordered" evidence="2">
    <location>
        <begin position="164"/>
        <end position="187"/>
    </location>
</feature>
<feature type="compositionally biased region" description="Low complexity" evidence="2">
    <location>
        <begin position="670"/>
        <end position="681"/>
    </location>
</feature>
<feature type="compositionally biased region" description="Low complexity" evidence="2">
    <location>
        <begin position="11"/>
        <end position="23"/>
    </location>
</feature>